<dbReference type="EMBL" id="JADQDQ010000004">
    <property type="protein sequence ID" value="MBF9237913.1"/>
    <property type="molecule type" value="Genomic_DNA"/>
</dbReference>
<protein>
    <recommendedName>
        <fullName evidence="4">DUF3471 domain-containing protein</fullName>
    </recommendedName>
</protein>
<feature type="chain" id="PRO_5045676349" description="DUF3471 domain-containing protein" evidence="1">
    <location>
        <begin position="22"/>
        <end position="173"/>
    </location>
</feature>
<reference evidence="2 3" key="1">
    <citation type="submission" date="2020-11" db="EMBL/GenBank/DDBJ databases">
        <authorList>
            <person name="Kim M.K."/>
        </authorList>
    </citation>
    <scope>NUCLEOTIDE SEQUENCE [LARGE SCALE GENOMIC DNA]</scope>
    <source>
        <strain evidence="2 3">BT683</strain>
    </source>
</reference>
<feature type="signal peptide" evidence="1">
    <location>
        <begin position="1"/>
        <end position="21"/>
    </location>
</feature>
<evidence type="ECO:0000313" key="3">
    <source>
        <dbReference type="Proteomes" id="UP000597617"/>
    </source>
</evidence>
<name>A0ABS0IHT9_9BACT</name>
<proteinExistence type="predicted"/>
<evidence type="ECO:0000313" key="2">
    <source>
        <dbReference type="EMBL" id="MBF9237913.1"/>
    </source>
</evidence>
<evidence type="ECO:0008006" key="4">
    <source>
        <dbReference type="Google" id="ProtNLM"/>
    </source>
</evidence>
<keyword evidence="3" id="KW-1185">Reference proteome</keyword>
<organism evidence="2 3">
    <name type="scientific">Hymenobacter jeongseonensis</name>
    <dbReference type="NCBI Taxonomy" id="2791027"/>
    <lineage>
        <taxon>Bacteria</taxon>
        <taxon>Pseudomonadati</taxon>
        <taxon>Bacteroidota</taxon>
        <taxon>Cytophagia</taxon>
        <taxon>Cytophagales</taxon>
        <taxon>Hymenobacteraceae</taxon>
        <taxon>Hymenobacter</taxon>
    </lineage>
</organism>
<dbReference type="Proteomes" id="UP000597617">
    <property type="component" value="Unassembled WGS sequence"/>
</dbReference>
<gene>
    <name evidence="2" type="ORF">I2I05_10955</name>
</gene>
<sequence>MTFFPSIRLLHVCLLAGGLLASPLSTLSAHAQAAAPIPSFYTTYHYTAYTVFDNTSSAPPTEVRGVGGSLILRPDGTYEKHFSIVAPSGPHYFNQTGRFTLAGDSIRFAFTDLKGADVQRGTFRFNPTNMHLTLTIIGYPTGNQGVYELVAAAPEAGPAPKAAGPKVGKKQRL</sequence>
<evidence type="ECO:0000256" key="1">
    <source>
        <dbReference type="SAM" id="SignalP"/>
    </source>
</evidence>
<dbReference type="RefSeq" id="WP_196282290.1">
    <property type="nucleotide sequence ID" value="NZ_JADQDQ010000004.1"/>
</dbReference>
<keyword evidence="1" id="KW-0732">Signal</keyword>
<comment type="caution">
    <text evidence="2">The sequence shown here is derived from an EMBL/GenBank/DDBJ whole genome shotgun (WGS) entry which is preliminary data.</text>
</comment>
<accession>A0ABS0IHT9</accession>